<dbReference type="RefSeq" id="WP_166143900.1">
    <property type="nucleotide sequence ID" value="NZ_JAANYN010000002.1"/>
</dbReference>
<evidence type="ECO:0000313" key="2">
    <source>
        <dbReference type="EMBL" id="NHE56252.1"/>
    </source>
</evidence>
<gene>
    <name evidence="2" type="ORF">G9Q97_05410</name>
</gene>
<accession>A0ABX0H747</accession>
<evidence type="ECO:0000259" key="1">
    <source>
        <dbReference type="Pfam" id="PF13480"/>
    </source>
</evidence>
<sequence>MRWKVKAFDPGLEADWIRVLQQAANATLMHQRSFLAYHEGRFRDASLIIYKDGYPEAVFPAHREDREVFSHKGLSYAGLIHRPCSFDQELQLYQQLLRYYEGQGVERLQIKATPSFYSIESKESLPYIMHLVQAEIRQMELSLAIKLPLKVKHKGRKANIRQASQSGLEIREDDDLALFWEELLEPNLKNRYQKKPTHSREQMRYLKDHHPENIRQYTVYSKGLPLAGATVYFTPNCLHTQYLATNEAGRKQHALDFLIHYLCTSQARGREYLDFGHSNECGGKKINRDLFRWKESFGAIPFLHSHYNISTGAWRQLERVYDWQNGGGDA</sequence>
<dbReference type="Pfam" id="PF13480">
    <property type="entry name" value="Acetyltransf_6"/>
    <property type="match status" value="1"/>
</dbReference>
<keyword evidence="3" id="KW-1185">Reference proteome</keyword>
<dbReference type="SUPFAM" id="SSF55729">
    <property type="entry name" value="Acyl-CoA N-acyltransferases (Nat)"/>
    <property type="match status" value="1"/>
</dbReference>
<name>A0ABX0H747_9BACT</name>
<dbReference type="InterPro" id="IPR038740">
    <property type="entry name" value="BioF2-like_GNAT_dom"/>
</dbReference>
<organism evidence="2 3">
    <name type="scientific">Cyclobacterium plantarum</name>
    <dbReference type="NCBI Taxonomy" id="2716263"/>
    <lineage>
        <taxon>Bacteria</taxon>
        <taxon>Pseudomonadati</taxon>
        <taxon>Bacteroidota</taxon>
        <taxon>Cytophagia</taxon>
        <taxon>Cytophagales</taxon>
        <taxon>Cyclobacteriaceae</taxon>
        <taxon>Cyclobacterium</taxon>
    </lineage>
</organism>
<dbReference type="Proteomes" id="UP000649799">
    <property type="component" value="Unassembled WGS sequence"/>
</dbReference>
<comment type="caution">
    <text evidence="2">The sequence shown here is derived from an EMBL/GenBank/DDBJ whole genome shotgun (WGS) entry which is preliminary data.</text>
</comment>
<reference evidence="2 3" key="1">
    <citation type="submission" date="2020-03" db="EMBL/GenBank/DDBJ databases">
        <title>Cyclobacterium plantarum sp. nov., a marine bacterium isolated from a coastal-marine wetland.</title>
        <authorList>
            <person name="Sanchez-Porro C."/>
            <person name="Ventosa A."/>
            <person name="Amoozegar M."/>
        </authorList>
    </citation>
    <scope>NUCLEOTIDE SEQUENCE [LARGE SCALE GENOMIC DNA]</scope>
    <source>
        <strain evidence="2 3">GBPx2</strain>
    </source>
</reference>
<evidence type="ECO:0000313" key="3">
    <source>
        <dbReference type="Proteomes" id="UP000649799"/>
    </source>
</evidence>
<feature type="domain" description="BioF2-like acetyltransferase" evidence="1">
    <location>
        <begin position="159"/>
        <end position="280"/>
    </location>
</feature>
<dbReference type="EMBL" id="JAANYN010000002">
    <property type="protein sequence ID" value="NHE56252.1"/>
    <property type="molecule type" value="Genomic_DNA"/>
</dbReference>
<dbReference type="Gene3D" id="3.40.630.30">
    <property type="match status" value="1"/>
</dbReference>
<protein>
    <submittedName>
        <fullName evidence="2">GNAT family N-acetyltransferase</fullName>
    </submittedName>
</protein>
<proteinExistence type="predicted"/>
<dbReference type="InterPro" id="IPR016181">
    <property type="entry name" value="Acyl_CoA_acyltransferase"/>
</dbReference>